<dbReference type="Gene3D" id="1.20.910.10">
    <property type="entry name" value="Heme oxygenase-like"/>
    <property type="match status" value="1"/>
</dbReference>
<dbReference type="eggNOG" id="KOG4480">
    <property type="taxonomic scope" value="Eukaryota"/>
</dbReference>
<dbReference type="KEGG" id="hro:HELRODRAFT_70990"/>
<dbReference type="GO" id="GO:0046872">
    <property type="term" value="F:metal ion binding"/>
    <property type="evidence" value="ECO:0007669"/>
    <property type="project" value="UniProtKB-KW"/>
</dbReference>
<evidence type="ECO:0000256" key="4">
    <source>
        <dbReference type="SAM" id="Phobius"/>
    </source>
</evidence>
<dbReference type="CDD" id="cd19165">
    <property type="entry name" value="HemeO"/>
    <property type="match status" value="1"/>
</dbReference>
<keyword evidence="4" id="KW-0812">Transmembrane</keyword>
<dbReference type="GeneID" id="20214552"/>
<dbReference type="Proteomes" id="UP000015101">
    <property type="component" value="Unassembled WGS sequence"/>
</dbReference>
<dbReference type="HOGENOM" id="CLU_2032302_0_0_1"/>
<reference evidence="5 7" key="2">
    <citation type="journal article" date="2013" name="Nature">
        <title>Insights into bilaterian evolution from three spiralian genomes.</title>
        <authorList>
            <person name="Simakov O."/>
            <person name="Marletaz F."/>
            <person name="Cho S.J."/>
            <person name="Edsinger-Gonzales E."/>
            <person name="Havlak P."/>
            <person name="Hellsten U."/>
            <person name="Kuo D.H."/>
            <person name="Larsson T."/>
            <person name="Lv J."/>
            <person name="Arendt D."/>
            <person name="Savage R."/>
            <person name="Osoegawa K."/>
            <person name="de Jong P."/>
            <person name="Grimwood J."/>
            <person name="Chapman J.A."/>
            <person name="Shapiro H."/>
            <person name="Aerts A."/>
            <person name="Otillar R.P."/>
            <person name="Terry A.Y."/>
            <person name="Boore J.L."/>
            <person name="Grigoriev I.V."/>
            <person name="Lindberg D.R."/>
            <person name="Seaver E.C."/>
            <person name="Weisblat D.A."/>
            <person name="Putnam N.H."/>
            <person name="Rokhsar D.S."/>
        </authorList>
    </citation>
    <scope>NUCLEOTIDE SEQUENCE</scope>
</reference>
<evidence type="ECO:0000313" key="7">
    <source>
        <dbReference type="Proteomes" id="UP000015101"/>
    </source>
</evidence>
<dbReference type="PANTHER" id="PTHR10720">
    <property type="entry name" value="HEME OXYGENASE"/>
    <property type="match status" value="1"/>
</dbReference>
<keyword evidence="2" id="KW-0479">Metal-binding</keyword>
<organism evidence="6 7">
    <name type="scientific">Helobdella robusta</name>
    <name type="common">Californian leech</name>
    <dbReference type="NCBI Taxonomy" id="6412"/>
    <lineage>
        <taxon>Eukaryota</taxon>
        <taxon>Metazoa</taxon>
        <taxon>Spiralia</taxon>
        <taxon>Lophotrochozoa</taxon>
        <taxon>Annelida</taxon>
        <taxon>Clitellata</taxon>
        <taxon>Hirudinea</taxon>
        <taxon>Rhynchobdellida</taxon>
        <taxon>Glossiphoniidae</taxon>
        <taxon>Helobdella</taxon>
    </lineage>
</organism>
<keyword evidence="4" id="KW-0472">Membrane</keyword>
<dbReference type="RefSeq" id="XP_009031201.1">
    <property type="nucleotide sequence ID" value="XM_009032953.1"/>
</dbReference>
<dbReference type="GO" id="GO:0006788">
    <property type="term" value="P:heme oxidation"/>
    <property type="evidence" value="ECO:0007669"/>
    <property type="project" value="InterPro"/>
</dbReference>
<dbReference type="EMBL" id="KB097753">
    <property type="protein sequence ID" value="ESN90403.1"/>
    <property type="molecule type" value="Genomic_DNA"/>
</dbReference>
<dbReference type="SUPFAM" id="SSF48613">
    <property type="entry name" value="Heme oxygenase-like"/>
    <property type="match status" value="1"/>
</dbReference>
<evidence type="ECO:0000256" key="1">
    <source>
        <dbReference type="ARBA" id="ARBA00022617"/>
    </source>
</evidence>
<dbReference type="AlphaFoldDB" id="T1G0F4"/>
<keyword evidence="1" id="KW-0349">Heme</keyword>
<keyword evidence="7" id="KW-1185">Reference proteome</keyword>
<dbReference type="OMA" id="INEDDFC"/>
<evidence type="ECO:0000313" key="6">
    <source>
        <dbReference type="EnsemblMetazoa" id="HelroP70990"/>
    </source>
</evidence>
<keyword evidence="3" id="KW-0408">Iron</keyword>
<evidence type="ECO:0000256" key="2">
    <source>
        <dbReference type="ARBA" id="ARBA00022723"/>
    </source>
</evidence>
<proteinExistence type="predicted"/>
<dbReference type="GO" id="GO:0004392">
    <property type="term" value="F:heme oxygenase (decyclizing) activity"/>
    <property type="evidence" value="ECO:0007669"/>
    <property type="project" value="InterPro"/>
</dbReference>
<dbReference type="EMBL" id="AMQM01002251">
    <property type="status" value="NOT_ANNOTATED_CDS"/>
    <property type="molecule type" value="Genomic_DNA"/>
</dbReference>
<keyword evidence="4" id="KW-1133">Transmembrane helix</keyword>
<name>T1G0F4_HELRO</name>
<dbReference type="EnsemblMetazoa" id="HelroT70990">
    <property type="protein sequence ID" value="HelroP70990"/>
    <property type="gene ID" value="HelroG70990"/>
</dbReference>
<gene>
    <name evidence="6" type="primary">20214552</name>
    <name evidence="5" type="ORF">HELRODRAFT_70990</name>
</gene>
<accession>T1G0F4</accession>
<dbReference type="InterPro" id="IPR016053">
    <property type="entry name" value="Haem_Oase-like"/>
</dbReference>
<dbReference type="InterPro" id="IPR002051">
    <property type="entry name" value="Haem_Oase"/>
</dbReference>
<reference evidence="7" key="1">
    <citation type="submission" date="2012-12" db="EMBL/GenBank/DDBJ databases">
        <authorList>
            <person name="Hellsten U."/>
            <person name="Grimwood J."/>
            <person name="Chapman J.A."/>
            <person name="Shapiro H."/>
            <person name="Aerts A."/>
            <person name="Otillar R.P."/>
            <person name="Terry A.Y."/>
            <person name="Boore J.L."/>
            <person name="Simakov O."/>
            <person name="Marletaz F."/>
            <person name="Cho S.-J."/>
            <person name="Edsinger-Gonzales E."/>
            <person name="Havlak P."/>
            <person name="Kuo D.-H."/>
            <person name="Larsson T."/>
            <person name="Lv J."/>
            <person name="Arendt D."/>
            <person name="Savage R."/>
            <person name="Osoegawa K."/>
            <person name="de Jong P."/>
            <person name="Lindberg D.R."/>
            <person name="Seaver E.C."/>
            <person name="Weisblat D.A."/>
            <person name="Putnam N.H."/>
            <person name="Grigoriev I.V."/>
            <person name="Rokhsar D.S."/>
        </authorList>
    </citation>
    <scope>NUCLEOTIDE SEQUENCE</scope>
</reference>
<dbReference type="Pfam" id="PF01126">
    <property type="entry name" value="Heme_oxygenase"/>
    <property type="match status" value="1"/>
</dbReference>
<sequence length="147" mass="17330">MASINEDDFCSEMRNNTQKIHDESDKLINLKIVAALTDVKVWSQAIADFYFVFRQIEIALEKLKSDARLNVLHFCAEPEFRRTELFQKDLQYYMGDDWMTTAKPSEVAVNYCARIEEVSNTKPVLIIAFVNFSFIFLRLFFKSFLRY</sequence>
<dbReference type="PANTHER" id="PTHR10720:SF0">
    <property type="entry name" value="HEME OXYGENASE"/>
    <property type="match status" value="1"/>
</dbReference>
<dbReference type="STRING" id="6412.T1G0F4"/>
<dbReference type="InParanoid" id="T1G0F4"/>
<feature type="transmembrane region" description="Helical" evidence="4">
    <location>
        <begin position="124"/>
        <end position="141"/>
    </location>
</feature>
<evidence type="ECO:0000313" key="5">
    <source>
        <dbReference type="EMBL" id="ESN90403.1"/>
    </source>
</evidence>
<dbReference type="InterPro" id="IPR016084">
    <property type="entry name" value="Haem_Oase-like_multi-hlx"/>
</dbReference>
<protein>
    <submittedName>
        <fullName evidence="5 6">Uncharacterized protein</fullName>
    </submittedName>
</protein>
<evidence type="ECO:0000256" key="3">
    <source>
        <dbReference type="ARBA" id="ARBA00023004"/>
    </source>
</evidence>
<dbReference type="OrthoDB" id="652091at2759"/>
<reference evidence="6" key="3">
    <citation type="submission" date="2015-06" db="UniProtKB">
        <authorList>
            <consortium name="EnsemblMetazoa"/>
        </authorList>
    </citation>
    <scope>IDENTIFICATION</scope>
</reference>
<dbReference type="CTD" id="20214552"/>